<dbReference type="GeneID" id="59352856"/>
<name>A0A8H6RWY9_9AGAR</name>
<sequence>MFGVVARSVRGSSMRYSGLKLCNLCRGIYPSNRQQHSSSSQVANSDLFDYTEGRWLFNDALRLAERKRVFNVRGLLKSAASSVQRTPDDVQDIRKLAEGGYNRVLLITMRDGFKMVARIPYPISLPRYFMVASEVATMDYLRTQGIPTPQVYGYSPTTENEAETEYILMEFVEGSDLGSFWSTLSEPQISSVTRQIAKLEATMMSLEFPAGGGLYYTKDLEAVSASGVPLEGTSFSVGPDIRATMWKGKRPTLAQDVGPYLTAEASLLGRATNELAFVERFGQPLLPFRRWRREAYGYQKQDPSDYIQNLQRYLLVAPFLLPPEPASTRFGIRHLDLKSYNIIVSQSDDGTLTIKSLIDWHHVPILPQFLLAGVPPQFQNHDDPVWDEPSLPANIELMDEMERNAEHELYRHRLVHYHYIANAAVHNEPHFNLIVQSFGQRNTLCRSLFVHSSRNWEGDTNEFKTALMQVVEDWDVLTGNTSPCPISFEADDVRATMEVAEYLKVAELAQKQLEQVLGDGWVPANRYEELVAHAKKVKDLVLNSEDVKDDSYVREALNVHWPYDDMDEISEACVGEAEKKTVTNTCSDLRRDF</sequence>
<gene>
    <name evidence="2" type="ORF">MIND_01392900</name>
</gene>
<feature type="domain" description="Aminoglycoside phosphotransferase" evidence="1">
    <location>
        <begin position="92"/>
        <end position="360"/>
    </location>
</feature>
<dbReference type="PANTHER" id="PTHR36091:SF2">
    <property type="entry name" value="AMINOGLYCOSIDE PHOSPHOTRANSFERASE DOMAIN-CONTAINING PROTEIN"/>
    <property type="match status" value="1"/>
</dbReference>
<evidence type="ECO:0000313" key="3">
    <source>
        <dbReference type="Proteomes" id="UP000636479"/>
    </source>
</evidence>
<dbReference type="AlphaFoldDB" id="A0A8H6RWY9"/>
<dbReference type="Pfam" id="PF01636">
    <property type="entry name" value="APH"/>
    <property type="match status" value="1"/>
</dbReference>
<protein>
    <submittedName>
        <fullName evidence="2">Altered inheritance of mitochondria protein 9, mitochondrial</fullName>
    </submittedName>
</protein>
<evidence type="ECO:0000259" key="1">
    <source>
        <dbReference type="Pfam" id="PF01636"/>
    </source>
</evidence>
<dbReference type="InterPro" id="IPR011009">
    <property type="entry name" value="Kinase-like_dom_sf"/>
</dbReference>
<proteinExistence type="predicted"/>
<evidence type="ECO:0000313" key="2">
    <source>
        <dbReference type="EMBL" id="KAF7289310.1"/>
    </source>
</evidence>
<keyword evidence="3" id="KW-1185">Reference proteome</keyword>
<comment type="caution">
    <text evidence="2">The sequence shown here is derived from an EMBL/GenBank/DDBJ whole genome shotgun (WGS) entry which is preliminary data.</text>
</comment>
<dbReference type="InterPro" id="IPR002575">
    <property type="entry name" value="Aminoglycoside_PTrfase"/>
</dbReference>
<dbReference type="Proteomes" id="UP000636479">
    <property type="component" value="Unassembled WGS sequence"/>
</dbReference>
<dbReference type="RefSeq" id="XP_037213341.1">
    <property type="nucleotide sequence ID" value="XM_037370340.1"/>
</dbReference>
<dbReference type="EMBL" id="JACAZF010000017">
    <property type="protein sequence ID" value="KAF7289310.1"/>
    <property type="molecule type" value="Genomic_DNA"/>
</dbReference>
<organism evidence="2 3">
    <name type="scientific">Mycena indigotica</name>
    <dbReference type="NCBI Taxonomy" id="2126181"/>
    <lineage>
        <taxon>Eukaryota</taxon>
        <taxon>Fungi</taxon>
        <taxon>Dikarya</taxon>
        <taxon>Basidiomycota</taxon>
        <taxon>Agaricomycotina</taxon>
        <taxon>Agaricomycetes</taxon>
        <taxon>Agaricomycetidae</taxon>
        <taxon>Agaricales</taxon>
        <taxon>Marasmiineae</taxon>
        <taxon>Mycenaceae</taxon>
        <taxon>Mycena</taxon>
    </lineage>
</organism>
<dbReference type="GO" id="GO:0005739">
    <property type="term" value="C:mitochondrion"/>
    <property type="evidence" value="ECO:0007669"/>
    <property type="project" value="TreeGrafter"/>
</dbReference>
<dbReference type="OrthoDB" id="2831558at2759"/>
<accession>A0A8H6RWY9</accession>
<reference evidence="2" key="1">
    <citation type="submission" date="2020-05" db="EMBL/GenBank/DDBJ databases">
        <title>Mycena genomes resolve the evolution of fungal bioluminescence.</title>
        <authorList>
            <person name="Tsai I.J."/>
        </authorList>
    </citation>
    <scope>NUCLEOTIDE SEQUENCE</scope>
    <source>
        <strain evidence="2">171206Taipei</strain>
    </source>
</reference>
<dbReference type="InterPro" id="IPR051035">
    <property type="entry name" value="Mito_inheritance_9"/>
</dbReference>
<dbReference type="SUPFAM" id="SSF56112">
    <property type="entry name" value="Protein kinase-like (PK-like)"/>
    <property type="match status" value="1"/>
</dbReference>
<dbReference type="PANTHER" id="PTHR36091">
    <property type="entry name" value="ALTERED INHERITANCE OF MITOCHONDRIA PROTEIN 9, MITOCHONDRIAL"/>
    <property type="match status" value="1"/>
</dbReference>
<dbReference type="Gene3D" id="3.30.200.20">
    <property type="entry name" value="Phosphorylase Kinase, domain 1"/>
    <property type="match status" value="1"/>
</dbReference>